<feature type="non-terminal residue" evidence="5">
    <location>
        <position position="197"/>
    </location>
</feature>
<name>A0A382Z4I3_9ZZZZ</name>
<dbReference type="PANTHER" id="PTHR11931">
    <property type="entry name" value="PHOSPHOGLYCERATE MUTASE"/>
    <property type="match status" value="1"/>
</dbReference>
<evidence type="ECO:0000256" key="2">
    <source>
        <dbReference type="ARBA" id="ARBA00012028"/>
    </source>
</evidence>
<dbReference type="HAMAP" id="MF_01039">
    <property type="entry name" value="PGAM_GpmA"/>
    <property type="match status" value="1"/>
</dbReference>
<dbReference type="NCBIfam" id="TIGR01258">
    <property type="entry name" value="pgm_1"/>
    <property type="match status" value="1"/>
</dbReference>
<accession>A0A382Z4I3</accession>
<dbReference type="SUPFAM" id="SSF53254">
    <property type="entry name" value="Phosphoglycerate mutase-like"/>
    <property type="match status" value="1"/>
</dbReference>
<keyword evidence="3" id="KW-0324">Glycolysis</keyword>
<dbReference type="GO" id="GO:0004619">
    <property type="term" value="F:phosphoglycerate mutase activity"/>
    <property type="evidence" value="ECO:0007669"/>
    <property type="project" value="UniProtKB-EC"/>
</dbReference>
<dbReference type="EMBL" id="UINC01180955">
    <property type="protein sequence ID" value="SVD90402.1"/>
    <property type="molecule type" value="Genomic_DNA"/>
</dbReference>
<gene>
    <name evidence="5" type="ORF">METZ01_LOCUS443256</name>
</gene>
<comment type="similarity">
    <text evidence="1">Belongs to the phosphoglycerate mutase family. BPG-dependent PGAM subfamily.</text>
</comment>
<sequence length="197" mass="22957">MNNLILVRHGQSQWNKEKRFTGWADIDLTEQGQEEAKYAGKLIRELNLEFDAYFTSFQKRAIDTLSTILNILNKPNAEVKKAWELNERHYGALTGLNKDEMVIKHGHEQVHIWRRSFDTAPPKMDLSNPHHPTRNKIYKNIPIKKIPESESLKDTFERVVPYYHSKIEPLISLRKNVLISAHGNSLRALCKKIFNIS</sequence>
<evidence type="ECO:0000256" key="3">
    <source>
        <dbReference type="ARBA" id="ARBA00023152"/>
    </source>
</evidence>
<dbReference type="Pfam" id="PF00300">
    <property type="entry name" value="His_Phos_1"/>
    <property type="match status" value="1"/>
</dbReference>
<dbReference type="InterPro" id="IPR005952">
    <property type="entry name" value="Phosphogly_mut1"/>
</dbReference>
<protein>
    <recommendedName>
        <fullName evidence="2">phosphoglycerate mutase (2,3-diphosphoglycerate-dependent)</fullName>
        <ecNumber evidence="2">5.4.2.11</ecNumber>
    </recommendedName>
</protein>
<dbReference type="SMART" id="SM00855">
    <property type="entry name" value="PGAM"/>
    <property type="match status" value="1"/>
</dbReference>
<dbReference type="InterPro" id="IPR029033">
    <property type="entry name" value="His_PPase_superfam"/>
</dbReference>
<dbReference type="CDD" id="cd07067">
    <property type="entry name" value="HP_PGM_like"/>
    <property type="match status" value="1"/>
</dbReference>
<proteinExistence type="inferred from homology"/>
<dbReference type="GO" id="GO:0006096">
    <property type="term" value="P:glycolytic process"/>
    <property type="evidence" value="ECO:0007669"/>
    <property type="project" value="UniProtKB-KW"/>
</dbReference>
<evidence type="ECO:0000256" key="4">
    <source>
        <dbReference type="ARBA" id="ARBA00023235"/>
    </source>
</evidence>
<organism evidence="5">
    <name type="scientific">marine metagenome</name>
    <dbReference type="NCBI Taxonomy" id="408172"/>
    <lineage>
        <taxon>unclassified sequences</taxon>
        <taxon>metagenomes</taxon>
        <taxon>ecological metagenomes</taxon>
    </lineage>
</organism>
<reference evidence="5" key="1">
    <citation type="submission" date="2018-05" db="EMBL/GenBank/DDBJ databases">
        <authorList>
            <person name="Lanie J.A."/>
            <person name="Ng W.-L."/>
            <person name="Kazmierczak K.M."/>
            <person name="Andrzejewski T.M."/>
            <person name="Davidsen T.M."/>
            <person name="Wayne K.J."/>
            <person name="Tettelin H."/>
            <person name="Glass J.I."/>
            <person name="Rusch D."/>
            <person name="Podicherti R."/>
            <person name="Tsui H.-C.T."/>
            <person name="Winkler M.E."/>
        </authorList>
    </citation>
    <scope>NUCLEOTIDE SEQUENCE</scope>
</reference>
<dbReference type="Gene3D" id="3.40.50.1240">
    <property type="entry name" value="Phosphoglycerate mutase-like"/>
    <property type="match status" value="1"/>
</dbReference>
<dbReference type="InterPro" id="IPR001345">
    <property type="entry name" value="PG/BPGM_mutase_AS"/>
</dbReference>
<evidence type="ECO:0000256" key="1">
    <source>
        <dbReference type="ARBA" id="ARBA00006717"/>
    </source>
</evidence>
<dbReference type="AlphaFoldDB" id="A0A382Z4I3"/>
<keyword evidence="4" id="KW-0413">Isomerase</keyword>
<evidence type="ECO:0000313" key="5">
    <source>
        <dbReference type="EMBL" id="SVD90402.1"/>
    </source>
</evidence>
<dbReference type="InterPro" id="IPR013078">
    <property type="entry name" value="His_Pase_superF_clade-1"/>
</dbReference>
<dbReference type="EC" id="5.4.2.11" evidence="2"/>
<dbReference type="PROSITE" id="PS00175">
    <property type="entry name" value="PG_MUTASE"/>
    <property type="match status" value="1"/>
</dbReference>